<feature type="region of interest" description="Disordered" evidence="2">
    <location>
        <begin position="514"/>
        <end position="610"/>
    </location>
</feature>
<dbReference type="InterPro" id="IPR012337">
    <property type="entry name" value="RNaseH-like_sf"/>
</dbReference>
<sequence>MSDNPENSLDQTSSPSPEEEDLIRRSTKKQKGGGSFLPPRTLRSYKDSLVNPEGCWQDHIMQEPTHTEETNEVASDVEDNMDEDIPVILLSKAEKERINAPWRSALIIKVFGKSIGFKYMDFKIRSLWKPLGDMQCIDLGNDFFLIRFTLEEDYWKAVNGGPWFINQQFLTIRRWSPGFRPSEAKISTTAVWARLPELPIELYDTNILRRIGNQLGSLLKVDARTMDNERGRFARLCVQIDLEQPLIPKVRIGNMIQKIQYEGISAICFECGRVGHRLDSCPSKIAPACPASPRTPEPIHPPDSEQDSSNYGKWMLVSRRKSATKKVVQKNANTVPKAPASFHASTHRNLKFTNSTPRDSPIEPHKDPMASSSNPINRDKGNPPKSDQSVTPNQPPSTHNTQISTHNSDIINVAHFEKPNTTLPSPTDTTLMDDKNLPSHNSACCHHATYPSDHTSSHSSKIHSHLPTVKVPDSPPLPNPRTSMDIDMTKVSLSSEIHSNPHTLTASGLRTLVTHGSTSSSLPSEPSQHTKQSLSPKQKPKCPPPTQTSSSPTPTPNPTITHTPTLHNSHTNHTVSGELGSSQEGYTASHWGSPSEMAPGMPDPILDSSRSRNEQVLRAQIPQIPENTQFGRVVINLTSELAIVSPTIMLTSNVSPLWREPRAVILGLPPIRRTQNGTEITSEQRDVEVHAAMTTVISLESTLIHIPFLMTDNILILVEIHQRLQSFRLSIDLLPLGMLQGPSYRVVMNPNVVTTPAPNQNHQSRTSTRRREYSGRFSPTSTINSLSMRILVWNCRGAGNPNFRRNFAELLRSHRPSIVILVETRVSGQRAEEISSMLGFSRVCRSDAVGFRGAVYASPNLDTRLKFWDHLTTYASTHNAPWVVAGDFNDVLSSHEKFSSTPANPRRIINESWQAFPNNINSALADFTTRVTSWNKLEFGNIFHRKRRLLARINGVQKALALHPSNSLLKLEADLSSNFQNVLRMEEEFWALKSRTEWSLLGDRNTSFFHTSVLCRRHRNKICVSFSEEIKAILDENVSKQEITAAFKSFKPYKAPGPDGFHPIFFQKFWHIVGDSTTAYLEEIFQKRTIPHQLNETLVCLIPKVGKPELIQQFRPIGLCNTMYKAITKVLVNRLKPYLSDVVHPLQASFVPGHLEKAYDRLEWSFIKLTLHHFNLPQWWIDLIMSCISSSHLSILVNGEKTESFAPSRGIRQGDPLSPYIFILCMEYLAWLIQGEVTKGSWPKASRGVTKGRWKASKFRSQVLTTFCQASGQKINNSKSSVYMPATTSPSIMAMVKTELGIKLSKNFGKYLGVPIITDARDKKAFEFLIEKVRDKLAGWKAKTLSMAGRCTLINSVSSAIPTHVMQCCFLPSKTCAELDKLNRNFLWGDTSTKKKLHLIKWDSISRPKEDGGLEFWTDHWQLGPIRNLISGPLLQHEENTEIISVNWRPPPTHFFKLNTDGSAEGNPGPAGAGGVIRDHTGGWIKGFSRKIGVTNSLAAELWGLRDGLTLDGSHQQKIKRIIIELDAKVVIDLVQLANSTPLTHHPYGALIADCRSLILEFDEASIQHTFREGNATADCLAKAGNGLLCPFVYFDSLSS</sequence>
<feature type="compositionally biased region" description="Basic residues" evidence="2">
    <location>
        <begin position="318"/>
        <end position="328"/>
    </location>
</feature>
<dbReference type="GO" id="GO:0003676">
    <property type="term" value="F:nucleic acid binding"/>
    <property type="evidence" value="ECO:0007669"/>
    <property type="project" value="InterPro"/>
</dbReference>
<evidence type="ECO:0008006" key="6">
    <source>
        <dbReference type="Google" id="ProtNLM"/>
    </source>
</evidence>
<evidence type="ECO:0000259" key="3">
    <source>
        <dbReference type="PROSITE" id="PS50158"/>
    </source>
</evidence>
<accession>A0A2N9ET48</accession>
<dbReference type="InterPro" id="IPR043502">
    <property type="entry name" value="DNA/RNA_pol_sf"/>
</dbReference>
<dbReference type="EMBL" id="OIVN01000551">
    <property type="protein sequence ID" value="SPC81967.1"/>
    <property type="molecule type" value="Genomic_DNA"/>
</dbReference>
<organism evidence="5">
    <name type="scientific">Fagus sylvatica</name>
    <name type="common">Beechnut</name>
    <dbReference type="NCBI Taxonomy" id="28930"/>
    <lineage>
        <taxon>Eukaryota</taxon>
        <taxon>Viridiplantae</taxon>
        <taxon>Streptophyta</taxon>
        <taxon>Embryophyta</taxon>
        <taxon>Tracheophyta</taxon>
        <taxon>Spermatophyta</taxon>
        <taxon>Magnoliopsida</taxon>
        <taxon>eudicotyledons</taxon>
        <taxon>Gunneridae</taxon>
        <taxon>Pentapetalae</taxon>
        <taxon>rosids</taxon>
        <taxon>fabids</taxon>
        <taxon>Fagales</taxon>
        <taxon>Fagaceae</taxon>
        <taxon>Fagus</taxon>
    </lineage>
</organism>
<feature type="region of interest" description="Disordered" evidence="2">
    <location>
        <begin position="753"/>
        <end position="778"/>
    </location>
</feature>
<dbReference type="InterPro" id="IPR036691">
    <property type="entry name" value="Endo/exonu/phosph_ase_sf"/>
</dbReference>
<dbReference type="InterPro" id="IPR025558">
    <property type="entry name" value="DUF4283"/>
</dbReference>
<dbReference type="Pfam" id="PF03372">
    <property type="entry name" value="Exo_endo_phos"/>
    <property type="match status" value="1"/>
</dbReference>
<feature type="compositionally biased region" description="Low complexity" evidence="2">
    <location>
        <begin position="517"/>
        <end position="537"/>
    </location>
</feature>
<feature type="compositionally biased region" description="Polar residues" evidence="2">
    <location>
        <begin position="385"/>
        <end position="404"/>
    </location>
</feature>
<dbReference type="InterPro" id="IPR044730">
    <property type="entry name" value="RNase_H-like_dom_plant"/>
</dbReference>
<protein>
    <recommendedName>
        <fullName evidence="6">CCHC-type domain-containing protein</fullName>
    </recommendedName>
</protein>
<dbReference type="CDD" id="cd06222">
    <property type="entry name" value="RNase_H_like"/>
    <property type="match status" value="1"/>
</dbReference>
<gene>
    <name evidence="5" type="ORF">FSB_LOCUS9849</name>
</gene>
<dbReference type="PANTHER" id="PTHR31286">
    <property type="entry name" value="GLYCINE-RICH CELL WALL STRUCTURAL PROTEIN 1.8-LIKE"/>
    <property type="match status" value="1"/>
</dbReference>
<feature type="region of interest" description="Disordered" evidence="2">
    <location>
        <begin position="291"/>
        <end position="404"/>
    </location>
</feature>
<dbReference type="Pfam" id="PF14111">
    <property type="entry name" value="DUF4283"/>
    <property type="match status" value="1"/>
</dbReference>
<dbReference type="InterPro" id="IPR005135">
    <property type="entry name" value="Endo/exonuclease/phosphatase"/>
</dbReference>
<keyword evidence="1" id="KW-0863">Zinc-finger</keyword>
<dbReference type="Gene3D" id="3.30.420.10">
    <property type="entry name" value="Ribonuclease H-like superfamily/Ribonuclease H"/>
    <property type="match status" value="1"/>
</dbReference>
<evidence type="ECO:0000256" key="2">
    <source>
        <dbReference type="SAM" id="MobiDB-lite"/>
    </source>
</evidence>
<feature type="compositionally biased region" description="Polar residues" evidence="2">
    <location>
        <begin position="753"/>
        <end position="766"/>
    </location>
</feature>
<reference evidence="5" key="1">
    <citation type="submission" date="2018-02" db="EMBL/GenBank/DDBJ databases">
        <authorList>
            <person name="Cohen D.B."/>
            <person name="Kent A.D."/>
        </authorList>
    </citation>
    <scope>NUCLEOTIDE SEQUENCE</scope>
</reference>
<dbReference type="GO" id="GO:0008270">
    <property type="term" value="F:zinc ion binding"/>
    <property type="evidence" value="ECO:0007669"/>
    <property type="project" value="UniProtKB-KW"/>
</dbReference>
<feature type="region of interest" description="Disordered" evidence="2">
    <location>
        <begin position="1"/>
        <end position="42"/>
    </location>
</feature>
<feature type="compositionally biased region" description="Low complexity" evidence="2">
    <location>
        <begin position="547"/>
        <end position="565"/>
    </location>
</feature>
<evidence type="ECO:0000259" key="4">
    <source>
        <dbReference type="PROSITE" id="PS50879"/>
    </source>
</evidence>
<feature type="compositionally biased region" description="Polar residues" evidence="2">
    <location>
        <begin position="566"/>
        <end position="592"/>
    </location>
</feature>
<dbReference type="SUPFAM" id="SSF56672">
    <property type="entry name" value="DNA/RNA polymerases"/>
    <property type="match status" value="1"/>
</dbReference>
<dbReference type="InterPro" id="IPR000477">
    <property type="entry name" value="RT_dom"/>
</dbReference>
<dbReference type="Pfam" id="PF13456">
    <property type="entry name" value="RVT_3"/>
    <property type="match status" value="1"/>
</dbReference>
<feature type="compositionally biased region" description="Polar residues" evidence="2">
    <location>
        <begin position="1"/>
        <end position="16"/>
    </location>
</feature>
<feature type="region of interest" description="Disordered" evidence="2">
    <location>
        <begin position="455"/>
        <end position="485"/>
    </location>
</feature>
<feature type="domain" description="RNase H type-1" evidence="4">
    <location>
        <begin position="1452"/>
        <end position="1587"/>
    </location>
</feature>
<dbReference type="SUPFAM" id="SSF53098">
    <property type="entry name" value="Ribonuclease H-like"/>
    <property type="match status" value="1"/>
</dbReference>
<dbReference type="InterPro" id="IPR001878">
    <property type="entry name" value="Znf_CCHC"/>
</dbReference>
<evidence type="ECO:0000313" key="5">
    <source>
        <dbReference type="EMBL" id="SPC81967.1"/>
    </source>
</evidence>
<dbReference type="Gene3D" id="3.60.10.10">
    <property type="entry name" value="Endonuclease/exonuclease/phosphatase"/>
    <property type="match status" value="1"/>
</dbReference>
<keyword evidence="1" id="KW-0862">Zinc</keyword>
<dbReference type="InterPro" id="IPR040256">
    <property type="entry name" value="At4g02000-like"/>
</dbReference>
<dbReference type="InterPro" id="IPR036397">
    <property type="entry name" value="RNaseH_sf"/>
</dbReference>
<proteinExistence type="predicted"/>
<name>A0A2N9ET48_FAGSY</name>
<dbReference type="PROSITE" id="PS50158">
    <property type="entry name" value="ZF_CCHC"/>
    <property type="match status" value="1"/>
</dbReference>
<dbReference type="PROSITE" id="PS50879">
    <property type="entry name" value="RNASE_H_1"/>
    <property type="match status" value="1"/>
</dbReference>
<dbReference type="CDD" id="cd01650">
    <property type="entry name" value="RT_nLTR_like"/>
    <property type="match status" value="1"/>
</dbReference>
<dbReference type="PANTHER" id="PTHR31286:SF99">
    <property type="entry name" value="DUF4283 DOMAIN-CONTAINING PROTEIN"/>
    <property type="match status" value="1"/>
</dbReference>
<dbReference type="InterPro" id="IPR002156">
    <property type="entry name" value="RNaseH_domain"/>
</dbReference>
<dbReference type="GO" id="GO:0004523">
    <property type="term" value="F:RNA-DNA hybrid ribonuclease activity"/>
    <property type="evidence" value="ECO:0007669"/>
    <property type="project" value="InterPro"/>
</dbReference>
<feature type="domain" description="CCHC-type" evidence="3">
    <location>
        <begin position="268"/>
        <end position="283"/>
    </location>
</feature>
<keyword evidence="1" id="KW-0479">Metal-binding</keyword>
<dbReference type="SUPFAM" id="SSF56219">
    <property type="entry name" value="DNase I-like"/>
    <property type="match status" value="1"/>
</dbReference>
<evidence type="ECO:0000256" key="1">
    <source>
        <dbReference type="PROSITE-ProRule" id="PRU00047"/>
    </source>
</evidence>
<dbReference type="Pfam" id="PF00078">
    <property type="entry name" value="RVT_1"/>
    <property type="match status" value="1"/>
</dbReference>